<dbReference type="Pfam" id="PF01261">
    <property type="entry name" value="AP_endonuc_2"/>
    <property type="match status" value="1"/>
</dbReference>
<dbReference type="Gene3D" id="3.20.20.150">
    <property type="entry name" value="Divalent-metal-dependent TIM barrel enzymes"/>
    <property type="match status" value="1"/>
</dbReference>
<comment type="caution">
    <text evidence="2">The sequence shown here is derived from an EMBL/GenBank/DDBJ whole genome shotgun (WGS) entry which is preliminary data.</text>
</comment>
<gene>
    <name evidence="2" type="ORF">FHS75_000029</name>
</gene>
<dbReference type="SUPFAM" id="SSF51658">
    <property type="entry name" value="Xylose isomerase-like"/>
    <property type="match status" value="1"/>
</dbReference>
<accession>A0A7Z0BS22</accession>
<dbReference type="InterPro" id="IPR013022">
    <property type="entry name" value="Xyl_isomerase-like_TIM-brl"/>
</dbReference>
<dbReference type="Proteomes" id="UP000522081">
    <property type="component" value="Unassembled WGS sequence"/>
</dbReference>
<dbReference type="PANTHER" id="PTHR12110:SF48">
    <property type="entry name" value="BLL3656 PROTEIN"/>
    <property type="match status" value="1"/>
</dbReference>
<dbReference type="RefSeq" id="WP_179405700.1">
    <property type="nucleotide sequence ID" value="NZ_BMGF01000001.1"/>
</dbReference>
<evidence type="ECO:0000313" key="3">
    <source>
        <dbReference type="Proteomes" id="UP000522081"/>
    </source>
</evidence>
<dbReference type="EMBL" id="JACBZF010000001">
    <property type="protein sequence ID" value="NYH93724.1"/>
    <property type="molecule type" value="Genomic_DNA"/>
</dbReference>
<keyword evidence="2" id="KW-0413">Isomerase</keyword>
<dbReference type="InterPro" id="IPR050312">
    <property type="entry name" value="IolE/XylAMocC-like"/>
</dbReference>
<name>A0A7Z0BS22_9SPHN</name>
<dbReference type="AlphaFoldDB" id="A0A7Z0BS22"/>
<dbReference type="PANTHER" id="PTHR12110">
    <property type="entry name" value="HYDROXYPYRUVATE ISOMERASE"/>
    <property type="match status" value="1"/>
</dbReference>
<reference evidence="2 3" key="1">
    <citation type="submission" date="2020-07" db="EMBL/GenBank/DDBJ databases">
        <title>Genomic Encyclopedia of Type Strains, Phase IV (KMG-IV): sequencing the most valuable type-strain genomes for metagenomic binning, comparative biology and taxonomic classification.</title>
        <authorList>
            <person name="Goeker M."/>
        </authorList>
    </citation>
    <scope>NUCLEOTIDE SEQUENCE [LARGE SCALE GENOMIC DNA]</scope>
    <source>
        <strain evidence="2 3">DSM 29043</strain>
    </source>
</reference>
<evidence type="ECO:0000259" key="1">
    <source>
        <dbReference type="Pfam" id="PF01261"/>
    </source>
</evidence>
<organism evidence="2 3">
    <name type="scientific">Novosphingobium marinum</name>
    <dbReference type="NCBI Taxonomy" id="1514948"/>
    <lineage>
        <taxon>Bacteria</taxon>
        <taxon>Pseudomonadati</taxon>
        <taxon>Pseudomonadota</taxon>
        <taxon>Alphaproteobacteria</taxon>
        <taxon>Sphingomonadales</taxon>
        <taxon>Sphingomonadaceae</taxon>
        <taxon>Novosphingobium</taxon>
    </lineage>
</organism>
<evidence type="ECO:0000313" key="2">
    <source>
        <dbReference type="EMBL" id="NYH93724.1"/>
    </source>
</evidence>
<dbReference type="InterPro" id="IPR036237">
    <property type="entry name" value="Xyl_isomerase-like_sf"/>
</dbReference>
<dbReference type="GO" id="GO:0016853">
    <property type="term" value="F:isomerase activity"/>
    <property type="evidence" value="ECO:0007669"/>
    <property type="project" value="UniProtKB-KW"/>
</dbReference>
<feature type="domain" description="Xylose isomerase-like TIM barrel" evidence="1">
    <location>
        <begin position="35"/>
        <end position="273"/>
    </location>
</feature>
<sequence length="282" mass="30265">MIKEPLLHAANWTHAGDIRPDFADLASRVDIRERIDACSKAGFRGMGFVFVDIENALAKYAASDLNAMFADGGIEYLELEALMGWSAGDDKVVDDALRLAETIGAHQIKAVGEGDVEAPAEPMAPAFGRVCDRFADLGAKVVIELMQISNLDTLAKGRTVVEGAGRANGGLLFDSWHVTRCGIDVDEIAALPEGVFRATELCGVPREMVVPDRFDEMVDHRMQPDTGDFDNAAFVRGARSAGFDGPWGIEIVAAAHRALPVHEAVQRSADAMRAVLASSEAD</sequence>
<protein>
    <submittedName>
        <fullName evidence="2">Sugar phosphate isomerase/epimerase</fullName>
    </submittedName>
</protein>
<keyword evidence="3" id="KW-1185">Reference proteome</keyword>
<proteinExistence type="predicted"/>